<proteinExistence type="predicted"/>
<accession>A0A7S1ZQ15</accession>
<sequence>MEGKLAQLQAATDEAEKQVLENLRALDDATQRVKVAKSLLRSLDAEEQEKILVTDTKLPELLDLLAHATEKYETSQKKYETNMKYLALLKLKMGSSAGGQDDGVKKDKT</sequence>
<dbReference type="AlphaFoldDB" id="A0A7S1ZQ15"/>
<evidence type="ECO:0000313" key="1">
    <source>
        <dbReference type="EMBL" id="CAD9345655.1"/>
    </source>
</evidence>
<gene>
    <name evidence="1" type="ORF">OSIN01602_LOCUS13178</name>
</gene>
<protein>
    <submittedName>
        <fullName evidence="1">Uncharacterized protein</fullName>
    </submittedName>
</protein>
<name>A0A7S1ZQ15_TRICV</name>
<dbReference type="EMBL" id="HBGO01022927">
    <property type="protein sequence ID" value="CAD9345655.1"/>
    <property type="molecule type" value="Transcribed_RNA"/>
</dbReference>
<organism evidence="1">
    <name type="scientific">Trieres chinensis</name>
    <name type="common">Marine centric diatom</name>
    <name type="synonym">Odontella sinensis</name>
    <dbReference type="NCBI Taxonomy" id="1514140"/>
    <lineage>
        <taxon>Eukaryota</taxon>
        <taxon>Sar</taxon>
        <taxon>Stramenopiles</taxon>
        <taxon>Ochrophyta</taxon>
        <taxon>Bacillariophyta</taxon>
        <taxon>Mediophyceae</taxon>
        <taxon>Biddulphiophycidae</taxon>
        <taxon>Eupodiscales</taxon>
        <taxon>Parodontellaceae</taxon>
        <taxon>Trieres</taxon>
    </lineage>
</organism>
<reference evidence="1" key="1">
    <citation type="submission" date="2021-01" db="EMBL/GenBank/DDBJ databases">
        <authorList>
            <person name="Corre E."/>
            <person name="Pelletier E."/>
            <person name="Niang G."/>
            <person name="Scheremetjew M."/>
            <person name="Finn R."/>
            <person name="Kale V."/>
            <person name="Holt S."/>
            <person name="Cochrane G."/>
            <person name="Meng A."/>
            <person name="Brown T."/>
            <person name="Cohen L."/>
        </authorList>
    </citation>
    <scope>NUCLEOTIDE SEQUENCE</scope>
    <source>
        <strain evidence="1">Grunow 1884</strain>
    </source>
</reference>